<proteinExistence type="predicted"/>
<evidence type="ECO:0000313" key="1">
    <source>
        <dbReference type="EMBL" id="KAJ8884749.1"/>
    </source>
</evidence>
<dbReference type="Proteomes" id="UP001159363">
    <property type="component" value="Chromosome X"/>
</dbReference>
<evidence type="ECO:0000313" key="2">
    <source>
        <dbReference type="Proteomes" id="UP001159363"/>
    </source>
</evidence>
<comment type="caution">
    <text evidence="1">The sequence shown here is derived from an EMBL/GenBank/DDBJ whole genome shotgun (WGS) entry which is preliminary data.</text>
</comment>
<accession>A0ABQ9HK85</accession>
<gene>
    <name evidence="1" type="ORF">PR048_010945</name>
</gene>
<name>A0ABQ9HK85_9NEOP</name>
<organism evidence="1 2">
    <name type="scientific">Dryococelus australis</name>
    <dbReference type="NCBI Taxonomy" id="614101"/>
    <lineage>
        <taxon>Eukaryota</taxon>
        <taxon>Metazoa</taxon>
        <taxon>Ecdysozoa</taxon>
        <taxon>Arthropoda</taxon>
        <taxon>Hexapoda</taxon>
        <taxon>Insecta</taxon>
        <taxon>Pterygota</taxon>
        <taxon>Neoptera</taxon>
        <taxon>Polyneoptera</taxon>
        <taxon>Phasmatodea</taxon>
        <taxon>Verophasmatodea</taxon>
        <taxon>Anareolatae</taxon>
        <taxon>Phasmatidae</taxon>
        <taxon>Eurycanthinae</taxon>
        <taxon>Dryococelus</taxon>
    </lineage>
</organism>
<keyword evidence="2" id="KW-1185">Reference proteome</keyword>
<dbReference type="EMBL" id="JARBHB010000004">
    <property type="protein sequence ID" value="KAJ8884749.1"/>
    <property type="molecule type" value="Genomic_DNA"/>
</dbReference>
<sequence>MELLEGRPDYDCLKGFVQTLLIISHGNAALERGFSINKEIIVENQKERQIFDAVTAKGGIANMEVSKLMIHSVRNAHSRYNEALQEQKMMTEAKEREHAAGRKNEQIITVLLDTLQINIDP</sequence>
<protein>
    <submittedName>
        <fullName evidence="1">Uncharacterized protein</fullName>
    </submittedName>
</protein>
<reference evidence="1 2" key="1">
    <citation type="submission" date="2023-02" db="EMBL/GenBank/DDBJ databases">
        <title>LHISI_Scaffold_Assembly.</title>
        <authorList>
            <person name="Stuart O.P."/>
            <person name="Cleave R."/>
            <person name="Magrath M.J.L."/>
            <person name="Mikheyev A.S."/>
        </authorList>
    </citation>
    <scope>NUCLEOTIDE SEQUENCE [LARGE SCALE GENOMIC DNA]</scope>
    <source>
        <strain evidence="1">Daus_M_001</strain>
        <tissue evidence="1">Leg muscle</tissue>
    </source>
</reference>